<dbReference type="CDD" id="cd22307">
    <property type="entry name" value="Adgb_C_mid-like"/>
    <property type="match status" value="1"/>
</dbReference>
<dbReference type="InterPro" id="IPR009050">
    <property type="entry name" value="Globin-like_sf"/>
</dbReference>
<dbReference type="InterPro" id="IPR057249">
    <property type="entry name" value="Globin_CP_ADGB"/>
</dbReference>
<feature type="region of interest" description="Disordered" evidence="5">
    <location>
        <begin position="1340"/>
        <end position="1391"/>
    </location>
</feature>
<feature type="region of interest" description="Disordered" evidence="5">
    <location>
        <begin position="1"/>
        <end position="28"/>
    </location>
</feature>
<dbReference type="SUPFAM" id="SSF54001">
    <property type="entry name" value="Cysteine proteinases"/>
    <property type="match status" value="1"/>
</dbReference>
<dbReference type="Pfam" id="PF22069">
    <property type="entry name" value="Androglobin_IV"/>
    <property type="match status" value="1"/>
</dbReference>
<evidence type="ECO:0000256" key="1">
    <source>
        <dbReference type="ARBA" id="ARBA00013895"/>
    </source>
</evidence>
<evidence type="ECO:0000256" key="2">
    <source>
        <dbReference type="ARBA" id="ARBA00030087"/>
    </source>
</evidence>
<feature type="domain" description="Globin" evidence="7">
    <location>
        <begin position="922"/>
        <end position="1120"/>
    </location>
</feature>
<comment type="caution">
    <text evidence="8">The sequence shown here is derived from an EMBL/GenBank/DDBJ whole genome shotgun (WGS) entry which is preliminary data.</text>
</comment>
<feature type="region of interest" description="Disordered" evidence="5">
    <location>
        <begin position="668"/>
        <end position="691"/>
    </location>
</feature>
<evidence type="ECO:0000256" key="5">
    <source>
        <dbReference type="SAM" id="MobiDB-lite"/>
    </source>
</evidence>
<dbReference type="InterPro" id="IPR001300">
    <property type="entry name" value="Peptidase_C2_calpain_cat"/>
</dbReference>
<keyword evidence="4" id="KW-0175">Coiled coil</keyword>
<evidence type="ECO:0000313" key="8">
    <source>
        <dbReference type="EMBL" id="PVD27872.1"/>
    </source>
</evidence>
<dbReference type="PANTHER" id="PTHR46298">
    <property type="entry name" value="ANDROGLOBIN"/>
    <property type="match status" value="1"/>
</dbReference>
<dbReference type="Pfam" id="PF00648">
    <property type="entry name" value="Peptidase_C2"/>
    <property type="match status" value="1"/>
</dbReference>
<evidence type="ECO:0000259" key="6">
    <source>
        <dbReference type="PROSITE" id="PS50203"/>
    </source>
</evidence>
<dbReference type="SUPFAM" id="SSF46458">
    <property type="entry name" value="Globin-like"/>
    <property type="match status" value="1"/>
</dbReference>
<dbReference type="InterPro" id="IPR054093">
    <property type="entry name" value="Androglobin_II"/>
</dbReference>
<feature type="coiled-coil region" evidence="4">
    <location>
        <begin position="1635"/>
        <end position="1662"/>
    </location>
</feature>
<name>A0A2T7P369_POMCA</name>
<dbReference type="EMBL" id="PZQS01000006">
    <property type="protein sequence ID" value="PVD27872.1"/>
    <property type="molecule type" value="Genomic_DNA"/>
</dbReference>
<dbReference type="GO" id="GO:0019825">
    <property type="term" value="F:oxygen binding"/>
    <property type="evidence" value="ECO:0007669"/>
    <property type="project" value="InterPro"/>
</dbReference>
<feature type="region of interest" description="Disordered" evidence="5">
    <location>
        <begin position="1434"/>
        <end position="1490"/>
    </location>
</feature>
<dbReference type="InterPro" id="IPR054094">
    <property type="entry name" value="Androglobin_IV"/>
</dbReference>
<feature type="region of interest" description="Disordered" evidence="5">
    <location>
        <begin position="291"/>
        <end position="378"/>
    </location>
</feature>
<dbReference type="GO" id="GO:0006508">
    <property type="term" value="P:proteolysis"/>
    <property type="evidence" value="ECO:0007669"/>
    <property type="project" value="InterPro"/>
</dbReference>
<dbReference type="PROSITE" id="PS50096">
    <property type="entry name" value="IQ"/>
    <property type="match status" value="1"/>
</dbReference>
<dbReference type="GO" id="GO:0020037">
    <property type="term" value="F:heme binding"/>
    <property type="evidence" value="ECO:0007669"/>
    <property type="project" value="InterPro"/>
</dbReference>
<dbReference type="Proteomes" id="UP000245119">
    <property type="component" value="Linkage Group LG6"/>
</dbReference>
<gene>
    <name evidence="8" type="ORF">C0Q70_10447</name>
</gene>
<proteinExistence type="predicted"/>
<dbReference type="OrthoDB" id="9374162at2759"/>
<feature type="region of interest" description="Disordered" evidence="5">
    <location>
        <begin position="837"/>
        <end position="860"/>
    </location>
</feature>
<dbReference type="InterPro" id="IPR000048">
    <property type="entry name" value="IQ_motif_EF-hand-BS"/>
</dbReference>
<dbReference type="Pfam" id="PF00612">
    <property type="entry name" value="IQ"/>
    <property type="match status" value="1"/>
</dbReference>
<dbReference type="PROSITE" id="PS50203">
    <property type="entry name" value="CALPAIN_CAT"/>
    <property type="match status" value="1"/>
</dbReference>
<dbReference type="InterPro" id="IPR038765">
    <property type="entry name" value="Papain-like_cys_pep_sf"/>
</dbReference>
<dbReference type="InterPro" id="IPR000971">
    <property type="entry name" value="Globin"/>
</dbReference>
<dbReference type="InterPro" id="IPR054095">
    <property type="entry name" value="Androglobin_V"/>
</dbReference>
<reference evidence="8 9" key="1">
    <citation type="submission" date="2018-04" db="EMBL/GenBank/DDBJ databases">
        <title>The genome of golden apple snail Pomacea canaliculata provides insight into stress tolerance and invasive adaptation.</title>
        <authorList>
            <person name="Liu C."/>
            <person name="Liu B."/>
            <person name="Ren Y."/>
            <person name="Zhang Y."/>
            <person name="Wang H."/>
            <person name="Li S."/>
            <person name="Jiang F."/>
            <person name="Yin L."/>
            <person name="Zhang G."/>
            <person name="Qian W."/>
            <person name="Fan W."/>
        </authorList>
    </citation>
    <scope>NUCLEOTIDE SEQUENCE [LARGE SCALE GENOMIC DNA]</scope>
    <source>
        <strain evidence="8">SZHN2017</strain>
        <tissue evidence="8">Muscle</tissue>
    </source>
</reference>
<keyword evidence="9" id="KW-1185">Reference proteome</keyword>
<feature type="compositionally biased region" description="Basic and acidic residues" evidence="5">
    <location>
        <begin position="599"/>
        <end position="610"/>
    </location>
</feature>
<dbReference type="InterPro" id="IPR012292">
    <property type="entry name" value="Globin/Proto"/>
</dbReference>
<feature type="compositionally biased region" description="Low complexity" evidence="5">
    <location>
        <begin position="1353"/>
        <end position="1365"/>
    </location>
</feature>
<evidence type="ECO:0000313" key="9">
    <source>
        <dbReference type="Proteomes" id="UP000245119"/>
    </source>
</evidence>
<dbReference type="PANTHER" id="PTHR46298:SF1">
    <property type="entry name" value="ANDROGLOBIN"/>
    <property type="match status" value="1"/>
</dbReference>
<evidence type="ECO:0000256" key="3">
    <source>
        <dbReference type="PROSITE-ProRule" id="PRU00239"/>
    </source>
</evidence>
<accession>A0A2T7P369</accession>
<evidence type="ECO:0000259" key="7">
    <source>
        <dbReference type="PROSITE" id="PS52042"/>
    </source>
</evidence>
<dbReference type="Gene3D" id="1.10.490.10">
    <property type="entry name" value="Globins"/>
    <property type="match status" value="1"/>
</dbReference>
<protein>
    <recommendedName>
        <fullName evidence="1">Globin</fullName>
    </recommendedName>
    <alternativeName>
        <fullName evidence="2">Myoglobin</fullName>
    </alternativeName>
</protein>
<comment type="caution">
    <text evidence="3">Lacks conserved residue(s) required for the propagation of feature annotation.</text>
</comment>
<feature type="compositionally biased region" description="Basic and acidic residues" evidence="5">
    <location>
        <begin position="1462"/>
        <end position="1477"/>
    </location>
</feature>
<feature type="domain" description="Calpain catalytic" evidence="6">
    <location>
        <begin position="85"/>
        <end position="281"/>
    </location>
</feature>
<organism evidence="8 9">
    <name type="scientific">Pomacea canaliculata</name>
    <name type="common">Golden apple snail</name>
    <dbReference type="NCBI Taxonomy" id="400727"/>
    <lineage>
        <taxon>Eukaryota</taxon>
        <taxon>Metazoa</taxon>
        <taxon>Spiralia</taxon>
        <taxon>Lophotrochozoa</taxon>
        <taxon>Mollusca</taxon>
        <taxon>Gastropoda</taxon>
        <taxon>Caenogastropoda</taxon>
        <taxon>Architaenioglossa</taxon>
        <taxon>Ampullarioidea</taxon>
        <taxon>Ampullariidae</taxon>
        <taxon>Pomacea</taxon>
    </lineage>
</organism>
<dbReference type="Pfam" id="PF22068">
    <property type="entry name" value="Androglobin_II"/>
    <property type="match status" value="1"/>
</dbReference>
<feature type="region of interest" description="Disordered" evidence="5">
    <location>
        <begin position="577"/>
        <end position="621"/>
    </location>
</feature>
<sequence length="1687" mass="190476">MAPAFEVKSNRANSAGPSAGIQEQKRPKITIWPEWSDADVNAEKWDAAHKGKEDKKGKSPTVQQHFFEDPDGRLEVPSSLRVDHWKRPQDFLIDKMPVVVDVDSMCNDFDLVSNNEHLHESELMRYIISQVTILWKLCTNKNTTEVPDPAIPGDDPFHTWRPWEHIYSLCKVAKHHIPLFNPLGKYIVKLYWMGCWRKILVDDLMPFDENEQLLLPVTSLSHELWPMILAKALIKAASLDYSGGSPGLEFGDFTIIHCLTGWLPELIPLQYGNRHEIWQLLKSSLPEWQLPEHESAKSKDGTTDLGNKDRSAGSTDGQKEDKIDAIQTKDGKSDKQEKAKDGVKDKAKDKEKGGKEDKKDKKDKEKDKEKDKIIIPEETPVPEKPEVVVFAMFGNMAKYPVKVSMLREMANASEHLRQNGLNHLYPHTVCVTQTRSCPLEPPPPPEIIPAWKLIRPRKKKPQPTDEPKSEPEVIKDIRCLEITSPFVNYKISPVPIPVDTFRCKSALERGSTHSRPMTGSVESIQEMDENDLEADESKTGSFIGLVQTIQLSEDAGSKDEKQLGFSGKQLMGVVQKQDQSVPEAGEIPDKKIAKSGVGSKEKTKNSRKPDGLMARQGDLLEDKKDRDNIPVTFKQLHWQIMLFASDMELATSVPGTSAGSPASLLLDSGLSVPREPVGGEPNTELKDQMGQPEVQKSRKVWMDLDEFCICFKTLYIFHKPHTYAYNQRHSDLRNVNPTTTATLPKADKKISAATVGQVPGHDSGVVCPFLYFAEGWIPELVVIEFIEGRVTVSLPEEAPVVDSLMPIEIIVSFSVLARWFDQQQVITSEEKRVRVKDSEKEPTLLSASSPLEEHATLLPPPPPPPVTAGTLVAEPYSWKSLVTGHPILRIKTTGTRAAVLTLPAGRHVLRFIMTSPLGYHVHMCSIVNFIFGDEETVMPYLTNESCRFRDNALQVIMSLGKCIKCFGDAEQFSQAWKELVSSHCPYLKDKLLSKQHHFQVFNEALYSMLRKALQDIVNPELALAWRSFNFDLTSPNILGLPFGHRPGNCAQREPTAEDHVAAVKIQKVWRGHRVRRVKRARTPGTGENAKALEQLQKSWAVIEPSAEENGLLLFREMFKMDSDIMCHYPFHKDEWSKISYADYKGICGDQPLFTWFIVFREIFFVKEEMLVVPKLYVPIPTCMLHVIDNDSGQELPRVFHKVAPYVYKRNKKGYTFVAEARTLEQPLMTMLWRMRLIGSLSPLPAPRAADINSDFFVKEIRDYYVPNSKNIILRYSVKVTEEQLVSLQMTTSKHDVYVRLCILDNEEEVISAVGKGHVVIAACILHKDMRPLGEEAQLQAVIEPKRSTSRTSTRGGPKGVTTGKGKQNESAADGRQSESSQHSEIGISDELEKEAKPHKYIVQATVLRNSWPLSESSWVFVQTLKEQEKNELKVEYKERLPSPPKTEKSPPAAGQKGKPKGSKPEKGSKDKASENKGSRPSSQQFDLTKPHWSLRVVIDAGAAEEIEVKKDTERADEIRALKKAWEDAEPGRAAKALQSRLKYLSTHTIKLLPDKDGQQHDKETTELTVDAPEQVTAPPQTLIMADTGSIVDSESVLTLEPPAAPAASEILQPLDLTPFLRKTLDKPHFLDEDENQRLLEERQRELAEYKEFRQQVEAWRAQDQAFRNYLKLRQLEDAQHLQVPHFF</sequence>
<dbReference type="InterPro" id="IPR053033">
    <property type="entry name" value="Androglobin-like"/>
</dbReference>
<dbReference type="GO" id="GO:0004198">
    <property type="term" value="F:calcium-dependent cysteine-type endopeptidase activity"/>
    <property type="evidence" value="ECO:0007669"/>
    <property type="project" value="InterPro"/>
</dbReference>
<dbReference type="Pfam" id="PF22070">
    <property type="entry name" value="Androglobin_V"/>
    <property type="match status" value="1"/>
</dbReference>
<dbReference type="PROSITE" id="PS52042">
    <property type="entry name" value="GLOBIN_CP_ADGB"/>
    <property type="match status" value="1"/>
</dbReference>
<feature type="compositionally biased region" description="Basic and acidic residues" evidence="5">
    <location>
        <begin position="1434"/>
        <end position="1448"/>
    </location>
</feature>
<dbReference type="STRING" id="400727.A0A2T7P369"/>
<evidence type="ECO:0000256" key="4">
    <source>
        <dbReference type="SAM" id="Coils"/>
    </source>
</evidence>
<dbReference type="Pfam" id="PF00042">
    <property type="entry name" value="Globin"/>
    <property type="match status" value="1"/>
</dbReference>